<name>A0A1U8JJK0_GOSHI</name>
<dbReference type="InterPro" id="IPR006702">
    <property type="entry name" value="CASP_dom"/>
</dbReference>
<dbReference type="AlphaFoldDB" id="A0A1U8JJK0"/>
<evidence type="ECO:0000256" key="6">
    <source>
        <dbReference type="ARBA" id="ARBA00022989"/>
    </source>
</evidence>
<dbReference type="PANTHER" id="PTHR33573">
    <property type="entry name" value="CASP-LIKE PROTEIN 4A4"/>
    <property type="match status" value="1"/>
</dbReference>
<protein>
    <recommendedName>
        <fullName evidence="8">CASP-like protein</fullName>
    </recommendedName>
</protein>
<dbReference type="Proteomes" id="UP000818029">
    <property type="component" value="Chromosome D02"/>
</dbReference>
<reference evidence="11" key="2">
    <citation type="submission" date="2025-08" db="UniProtKB">
        <authorList>
            <consortium name="RefSeq"/>
        </authorList>
    </citation>
    <scope>IDENTIFICATION</scope>
</reference>
<evidence type="ECO:0000256" key="4">
    <source>
        <dbReference type="ARBA" id="ARBA00022475"/>
    </source>
</evidence>
<accession>A0A1U8JJK0</accession>
<evidence type="ECO:0000256" key="8">
    <source>
        <dbReference type="RuleBase" id="RU361233"/>
    </source>
</evidence>
<dbReference type="RefSeq" id="XP_016690466.1">
    <property type="nucleotide sequence ID" value="XM_016834977.1"/>
</dbReference>
<evidence type="ECO:0000313" key="10">
    <source>
        <dbReference type="Proteomes" id="UP000818029"/>
    </source>
</evidence>
<feature type="transmembrane region" description="Helical" evidence="8">
    <location>
        <begin position="91"/>
        <end position="112"/>
    </location>
</feature>
<dbReference type="GO" id="GO:0005886">
    <property type="term" value="C:plasma membrane"/>
    <property type="evidence" value="ECO:0007669"/>
    <property type="project" value="UniProtKB-SubCell"/>
</dbReference>
<keyword evidence="7 8" id="KW-0472">Membrane</keyword>
<keyword evidence="5 8" id="KW-0812">Transmembrane</keyword>
<feature type="transmembrane region" description="Helical" evidence="8">
    <location>
        <begin position="51"/>
        <end position="70"/>
    </location>
</feature>
<evidence type="ECO:0000313" key="11">
    <source>
        <dbReference type="RefSeq" id="XP_016690466.1"/>
    </source>
</evidence>
<dbReference type="Pfam" id="PF04535">
    <property type="entry name" value="CASP_dom"/>
    <property type="match status" value="1"/>
</dbReference>
<sequence length="182" mass="19694">MASKKGMAIASLVLRLFTILFAAGCIVVLILDKAPNGGDSNVTFRDVIGYKYVFATAAVAAAYCLLLLPFTMYRACCTGKKLVRGPFLPALYFYGDKVVAFVLASGVGAGFLDTADLKVAYGDFFELFGEDFKDTPLEGFFNKGYVATALLAGAFLCMAILSQFSFPRRPPTDATNKGFFFR</sequence>
<evidence type="ECO:0000256" key="2">
    <source>
        <dbReference type="ARBA" id="ARBA00007651"/>
    </source>
</evidence>
<dbReference type="GeneID" id="107907636"/>
<feature type="transmembrane region" description="Helical" evidence="8">
    <location>
        <begin position="144"/>
        <end position="161"/>
    </location>
</feature>
<comment type="subcellular location">
    <subcellularLocation>
        <location evidence="1 8">Cell membrane</location>
        <topology evidence="1 8">Multi-pass membrane protein</topology>
    </subcellularLocation>
</comment>
<dbReference type="OrthoDB" id="685197at2759"/>
<evidence type="ECO:0000256" key="3">
    <source>
        <dbReference type="ARBA" id="ARBA00011489"/>
    </source>
</evidence>
<proteinExistence type="inferred from homology"/>
<keyword evidence="4 8" id="KW-1003">Cell membrane</keyword>
<keyword evidence="6 8" id="KW-1133">Transmembrane helix</keyword>
<dbReference type="KEGG" id="ghi:107907636"/>
<organism evidence="10 11">
    <name type="scientific">Gossypium hirsutum</name>
    <name type="common">Upland cotton</name>
    <name type="synonym">Gossypium mexicanum</name>
    <dbReference type="NCBI Taxonomy" id="3635"/>
    <lineage>
        <taxon>Eukaryota</taxon>
        <taxon>Viridiplantae</taxon>
        <taxon>Streptophyta</taxon>
        <taxon>Embryophyta</taxon>
        <taxon>Tracheophyta</taxon>
        <taxon>Spermatophyta</taxon>
        <taxon>Magnoliopsida</taxon>
        <taxon>eudicotyledons</taxon>
        <taxon>Gunneridae</taxon>
        <taxon>Pentapetalae</taxon>
        <taxon>rosids</taxon>
        <taxon>malvids</taxon>
        <taxon>Malvales</taxon>
        <taxon>Malvaceae</taxon>
        <taxon>Malvoideae</taxon>
        <taxon>Gossypium</taxon>
    </lineage>
</organism>
<dbReference type="OMA" id="ITHINFF"/>
<feature type="transmembrane region" description="Helical" evidence="8">
    <location>
        <begin position="12"/>
        <end position="31"/>
    </location>
</feature>
<reference evidence="10" key="1">
    <citation type="journal article" date="2020" name="Nat. Genet.">
        <title>Genomic diversifications of five Gossypium allopolyploid species and their impact on cotton improvement.</title>
        <authorList>
            <person name="Chen Z.J."/>
            <person name="Sreedasyam A."/>
            <person name="Ando A."/>
            <person name="Song Q."/>
            <person name="De Santiago L.M."/>
            <person name="Hulse-Kemp A.M."/>
            <person name="Ding M."/>
            <person name="Ye W."/>
            <person name="Kirkbride R.C."/>
            <person name="Jenkins J."/>
            <person name="Plott C."/>
            <person name="Lovell J."/>
            <person name="Lin Y.M."/>
            <person name="Vaughn R."/>
            <person name="Liu B."/>
            <person name="Simpson S."/>
            <person name="Scheffler B.E."/>
            <person name="Wen L."/>
            <person name="Saski C.A."/>
            <person name="Grover C.E."/>
            <person name="Hu G."/>
            <person name="Conover J.L."/>
            <person name="Carlson J.W."/>
            <person name="Shu S."/>
            <person name="Boston L.B."/>
            <person name="Williams M."/>
            <person name="Peterson D.G."/>
            <person name="McGee K."/>
            <person name="Jones D.C."/>
            <person name="Wendel J.F."/>
            <person name="Stelly D.M."/>
            <person name="Grimwood J."/>
            <person name="Schmutz J."/>
        </authorList>
    </citation>
    <scope>NUCLEOTIDE SEQUENCE [LARGE SCALE GENOMIC DNA]</scope>
    <source>
        <strain evidence="10">cv. TM-1</strain>
    </source>
</reference>
<dbReference type="PaxDb" id="3635-A0A1U8JJK0"/>
<evidence type="ECO:0000256" key="7">
    <source>
        <dbReference type="ARBA" id="ARBA00023136"/>
    </source>
</evidence>
<dbReference type="PANTHER" id="PTHR33573:SF17">
    <property type="entry name" value="CASP-LIKE PROTEIN 4D1"/>
    <property type="match status" value="1"/>
</dbReference>
<comment type="subunit">
    <text evidence="3 8">Homodimer and heterodimers.</text>
</comment>
<feature type="domain" description="Casparian strip membrane protein" evidence="9">
    <location>
        <begin position="5"/>
        <end position="110"/>
    </location>
</feature>
<evidence type="ECO:0000256" key="1">
    <source>
        <dbReference type="ARBA" id="ARBA00004651"/>
    </source>
</evidence>
<gene>
    <name evidence="11" type="primary">LOC107907636</name>
</gene>
<comment type="similarity">
    <text evidence="2 8">Belongs to the Casparian strip membrane proteins (CASP) family.</text>
</comment>
<keyword evidence="10" id="KW-1185">Reference proteome</keyword>
<evidence type="ECO:0000259" key="9">
    <source>
        <dbReference type="Pfam" id="PF04535"/>
    </source>
</evidence>
<evidence type="ECO:0000256" key="5">
    <source>
        <dbReference type="ARBA" id="ARBA00022692"/>
    </source>
</evidence>